<feature type="compositionally biased region" description="Basic and acidic residues" evidence="1">
    <location>
        <begin position="1"/>
        <end position="10"/>
    </location>
</feature>
<feature type="region of interest" description="Disordered" evidence="1">
    <location>
        <begin position="1"/>
        <end position="67"/>
    </location>
</feature>
<sequence length="67" mass="7433">MPEDVKDGHSSGEYSGVVEDADVAVKGNAQDMAAVISSGQRARERRQRKKENKEKEGEDEKKNEGDR</sequence>
<gene>
    <name evidence="2" type="ORF">TT172_LOCUS4525</name>
</gene>
<feature type="compositionally biased region" description="Basic and acidic residues" evidence="1">
    <location>
        <begin position="51"/>
        <end position="67"/>
    </location>
</feature>
<proteinExistence type="predicted"/>
<dbReference type="Proteomes" id="UP000289323">
    <property type="component" value="Unassembled WGS sequence"/>
</dbReference>
<evidence type="ECO:0000313" key="2">
    <source>
        <dbReference type="EMBL" id="SPQ22106.1"/>
    </source>
</evidence>
<accession>A0A446BHY7</accession>
<dbReference type="AlphaFoldDB" id="A0A446BHY7"/>
<name>A0A446BHY7_9PEZI</name>
<protein>
    <submittedName>
        <fullName evidence="2">8a29936b-cb02-4de0-b6d1-921f402c2765</fullName>
    </submittedName>
</protein>
<organism evidence="2 3">
    <name type="scientific">Thermothielavioides terrestris</name>
    <dbReference type="NCBI Taxonomy" id="2587410"/>
    <lineage>
        <taxon>Eukaryota</taxon>
        <taxon>Fungi</taxon>
        <taxon>Dikarya</taxon>
        <taxon>Ascomycota</taxon>
        <taxon>Pezizomycotina</taxon>
        <taxon>Sordariomycetes</taxon>
        <taxon>Sordariomycetidae</taxon>
        <taxon>Sordariales</taxon>
        <taxon>Chaetomiaceae</taxon>
        <taxon>Thermothielavioides</taxon>
    </lineage>
</organism>
<evidence type="ECO:0000256" key="1">
    <source>
        <dbReference type="SAM" id="MobiDB-lite"/>
    </source>
</evidence>
<dbReference type="EMBL" id="OUUZ01000008">
    <property type="protein sequence ID" value="SPQ22106.1"/>
    <property type="molecule type" value="Genomic_DNA"/>
</dbReference>
<reference evidence="2 3" key="1">
    <citation type="submission" date="2018-04" db="EMBL/GenBank/DDBJ databases">
        <authorList>
            <person name="Huttner S."/>
            <person name="Dainat J."/>
        </authorList>
    </citation>
    <scope>NUCLEOTIDE SEQUENCE [LARGE SCALE GENOMIC DNA]</scope>
</reference>
<evidence type="ECO:0000313" key="3">
    <source>
        <dbReference type="Proteomes" id="UP000289323"/>
    </source>
</evidence>